<dbReference type="InterPro" id="IPR003661">
    <property type="entry name" value="HisK_dim/P_dom"/>
</dbReference>
<feature type="transmembrane region" description="Helical" evidence="9">
    <location>
        <begin position="118"/>
        <end position="142"/>
    </location>
</feature>
<dbReference type="RefSeq" id="WP_013363808.1">
    <property type="nucleotide sequence ID" value="NC_014638.1"/>
</dbReference>
<dbReference type="SMART" id="SM00387">
    <property type="entry name" value="HATPase_c"/>
    <property type="match status" value="1"/>
</dbReference>
<dbReference type="InterPro" id="IPR003594">
    <property type="entry name" value="HATPase_dom"/>
</dbReference>
<dbReference type="HOGENOM" id="CLU_000445_89_3_11"/>
<dbReference type="SUPFAM" id="SSF55874">
    <property type="entry name" value="ATPase domain of HSP90 chaperone/DNA topoisomerase II/histidine kinase"/>
    <property type="match status" value="1"/>
</dbReference>
<keyword evidence="6 9" id="KW-0812">Transmembrane</keyword>
<feature type="transmembrane region" description="Helical" evidence="9">
    <location>
        <begin position="31"/>
        <end position="54"/>
    </location>
</feature>
<evidence type="ECO:0000256" key="9">
    <source>
        <dbReference type="SAM" id="Phobius"/>
    </source>
</evidence>
<dbReference type="eggNOG" id="COG2205">
    <property type="taxonomic scope" value="Bacteria"/>
</dbReference>
<dbReference type="SUPFAM" id="SSF47384">
    <property type="entry name" value="Homodimeric domain of signal transducing histidine kinase"/>
    <property type="match status" value="1"/>
</dbReference>
<comment type="subcellular location">
    <subcellularLocation>
        <location evidence="2">Cell membrane</location>
    </subcellularLocation>
</comment>
<evidence type="ECO:0000256" key="2">
    <source>
        <dbReference type="ARBA" id="ARBA00004236"/>
    </source>
</evidence>
<dbReference type="Gene3D" id="3.30.565.10">
    <property type="entry name" value="Histidine kinase-like ATPase, C-terminal domain"/>
    <property type="match status" value="1"/>
</dbReference>
<evidence type="ECO:0000256" key="5">
    <source>
        <dbReference type="ARBA" id="ARBA00022679"/>
    </source>
</evidence>
<keyword evidence="5 11" id="KW-0808">Transferase</keyword>
<dbReference type="KEGG" id="bbp:BBPR_1463"/>
<dbReference type="PANTHER" id="PTHR45436:SF5">
    <property type="entry name" value="SENSOR HISTIDINE KINASE TRCS"/>
    <property type="match status" value="1"/>
</dbReference>
<dbReference type="CDD" id="cd00082">
    <property type="entry name" value="HisKA"/>
    <property type="match status" value="1"/>
</dbReference>
<dbReference type="InterPro" id="IPR050428">
    <property type="entry name" value="TCS_sensor_his_kinase"/>
</dbReference>
<protein>
    <recommendedName>
        <fullName evidence="3">histidine kinase</fullName>
        <ecNumber evidence="3">2.7.13.3</ecNumber>
    </recommendedName>
</protein>
<evidence type="ECO:0000313" key="11">
    <source>
        <dbReference type="EMBL" id="ADP36496.1"/>
    </source>
</evidence>
<dbReference type="GO" id="GO:0000155">
    <property type="term" value="F:phosphorelay sensor kinase activity"/>
    <property type="evidence" value="ECO:0007669"/>
    <property type="project" value="InterPro"/>
</dbReference>
<dbReference type="EMBL" id="CP001840">
    <property type="protein sequence ID" value="ADP36496.1"/>
    <property type="molecule type" value="Genomic_DNA"/>
</dbReference>
<evidence type="ECO:0000256" key="7">
    <source>
        <dbReference type="ARBA" id="ARBA00022777"/>
    </source>
</evidence>
<name>A0A0H3EBM6_BIFBP</name>
<dbReference type="InterPro" id="IPR036890">
    <property type="entry name" value="HATPase_C_sf"/>
</dbReference>
<keyword evidence="8 9" id="KW-1133">Transmembrane helix</keyword>
<keyword evidence="7 11" id="KW-0418">Kinase</keyword>
<sequence length="428" mass="47425">MKKPEYPSSNGSHSSHPKLRLPFQWSTRRRLVTTIVIVFFMLTGVVTAMTYYVVNRQLETVTVNKSFTQAEDADEQHSLNSQAIPPDSGKDYVSAGYDSGKDALTLTMEQGDIKSRDLILAVSIAPIIVFGILSGGITWIIATRTQRRINSVASQIIASDAGLERQPIVIPYENDEAYTIASAYNLMLKDLNSAISREKEFIADASHELKNPLAATSAALEIPLHNQLFDERCRPFVEKALASNHAGVEIVNHLLELSKVQQLNRADLSRVNVAEIIRNVLQENMELIGDRVQVHTNLENAYILADGLLIRQMIANLITNAIQHNRAAQPHVWINLANDRQYEGESCIAIDISNTGMDLSDTRIDDFLSPFNRGEDNRINTHVGSASPHHGLGLSIVQEIVAMHHGHLSLQARPEGGLRIIILLPDTL</sequence>
<dbReference type="EC" id="2.7.13.3" evidence="3"/>
<reference evidence="11" key="1">
    <citation type="journal article" date="2010" name="Proc. Natl. Acad. Sci. U.S.A.">
        <title>Genome analysis of Bifidobacterium bifidum PRL2010 reveals metabolic pathways for host-derived glycan foraging.</title>
        <authorList>
            <person name="Turroni F."/>
            <person name="Bottacini F."/>
            <person name="Foroni E."/>
            <person name="Mulder I."/>
            <person name="Kim J.H."/>
            <person name="Zomer A."/>
            <person name="Sanchez B."/>
            <person name="Bidossi A."/>
            <person name="Ferrarini A."/>
            <person name="Giubellini V."/>
            <person name="Delledonne M."/>
            <person name="Henrissat B."/>
            <person name="Coutinho P."/>
            <person name="Oggioni M."/>
            <person name="Fitzgerald G.F."/>
            <person name="Mills D."/>
            <person name="Margolles A."/>
            <person name="Kelly D."/>
            <person name="van Sinderen D."/>
            <person name="Ventura M."/>
        </authorList>
    </citation>
    <scope>NUCLEOTIDE SEQUENCE [LARGE SCALE GENOMIC DNA]</scope>
    <source>
        <strain evidence="11">PRL2010</strain>
    </source>
</reference>
<dbReference type="PANTHER" id="PTHR45436">
    <property type="entry name" value="SENSOR HISTIDINE KINASE YKOH"/>
    <property type="match status" value="1"/>
</dbReference>
<gene>
    <name evidence="11" type="ordered locus">BBPR_1463</name>
</gene>
<dbReference type="InterPro" id="IPR005467">
    <property type="entry name" value="His_kinase_dom"/>
</dbReference>
<dbReference type="SMART" id="SM00388">
    <property type="entry name" value="HisKA"/>
    <property type="match status" value="1"/>
</dbReference>
<dbReference type="PROSITE" id="PS50109">
    <property type="entry name" value="HIS_KIN"/>
    <property type="match status" value="1"/>
</dbReference>
<dbReference type="Gene3D" id="1.10.287.130">
    <property type="match status" value="1"/>
</dbReference>
<dbReference type="GO" id="GO:0005886">
    <property type="term" value="C:plasma membrane"/>
    <property type="evidence" value="ECO:0007669"/>
    <property type="project" value="UniProtKB-SubCell"/>
</dbReference>
<organism evidence="11">
    <name type="scientific">Bifidobacterium bifidum (strain PRL2010)</name>
    <dbReference type="NCBI Taxonomy" id="702459"/>
    <lineage>
        <taxon>Bacteria</taxon>
        <taxon>Bacillati</taxon>
        <taxon>Actinomycetota</taxon>
        <taxon>Actinomycetes</taxon>
        <taxon>Bifidobacteriales</taxon>
        <taxon>Bifidobacteriaceae</taxon>
        <taxon>Bifidobacterium</taxon>
    </lineage>
</organism>
<dbReference type="Pfam" id="PF00512">
    <property type="entry name" value="HisKA"/>
    <property type="match status" value="1"/>
</dbReference>
<evidence type="ECO:0000256" key="1">
    <source>
        <dbReference type="ARBA" id="ARBA00000085"/>
    </source>
</evidence>
<dbReference type="OrthoDB" id="3224230at2"/>
<comment type="catalytic activity">
    <reaction evidence="1">
        <text>ATP + protein L-histidine = ADP + protein N-phospho-L-histidine.</text>
        <dbReference type="EC" id="2.7.13.3"/>
    </reaction>
</comment>
<keyword evidence="9" id="KW-0472">Membrane</keyword>
<evidence type="ECO:0000256" key="4">
    <source>
        <dbReference type="ARBA" id="ARBA00022553"/>
    </source>
</evidence>
<proteinExistence type="predicted"/>
<evidence type="ECO:0000256" key="6">
    <source>
        <dbReference type="ARBA" id="ARBA00022692"/>
    </source>
</evidence>
<evidence type="ECO:0000256" key="8">
    <source>
        <dbReference type="ARBA" id="ARBA00022989"/>
    </source>
</evidence>
<evidence type="ECO:0000256" key="3">
    <source>
        <dbReference type="ARBA" id="ARBA00012438"/>
    </source>
</evidence>
<dbReference type="Pfam" id="PF02518">
    <property type="entry name" value="HATPase_c"/>
    <property type="match status" value="1"/>
</dbReference>
<dbReference type="InterPro" id="IPR036097">
    <property type="entry name" value="HisK_dim/P_sf"/>
</dbReference>
<accession>A0A0H3EBM6</accession>
<dbReference type="PATRIC" id="fig|702459.3.peg.1515"/>
<feature type="domain" description="Histidine kinase" evidence="10">
    <location>
        <begin position="204"/>
        <end position="428"/>
    </location>
</feature>
<evidence type="ECO:0000259" key="10">
    <source>
        <dbReference type="PROSITE" id="PS50109"/>
    </source>
</evidence>
<dbReference type="CDD" id="cd00075">
    <property type="entry name" value="HATPase"/>
    <property type="match status" value="1"/>
</dbReference>
<dbReference type="AlphaFoldDB" id="A0A0H3EBM6"/>
<keyword evidence="4" id="KW-0597">Phosphoprotein</keyword>
<dbReference type="Proteomes" id="UP000002312">
    <property type="component" value="Chromosome"/>
</dbReference>